<organism evidence="6">
    <name type="scientific">Ooceraea biroi</name>
    <name type="common">Clonal raider ant</name>
    <name type="synonym">Cerapachys biroi</name>
    <dbReference type="NCBI Taxonomy" id="2015173"/>
    <lineage>
        <taxon>Eukaryota</taxon>
        <taxon>Metazoa</taxon>
        <taxon>Ecdysozoa</taxon>
        <taxon>Arthropoda</taxon>
        <taxon>Hexapoda</taxon>
        <taxon>Insecta</taxon>
        <taxon>Pterygota</taxon>
        <taxon>Neoptera</taxon>
        <taxon>Endopterygota</taxon>
        <taxon>Hymenoptera</taxon>
        <taxon>Apocrita</taxon>
        <taxon>Aculeata</taxon>
        <taxon>Formicoidea</taxon>
        <taxon>Formicidae</taxon>
        <taxon>Dorylinae</taxon>
        <taxon>Ooceraea</taxon>
    </lineage>
</organism>
<name>A0A3L8E3P7_OOCBI</name>
<dbReference type="SUPFAM" id="SSF82185">
    <property type="entry name" value="Histone H3 K4-specific methyltransferase SET7/9 N-terminal domain"/>
    <property type="match status" value="2"/>
</dbReference>
<dbReference type="Proteomes" id="UP000279307">
    <property type="component" value="Chromosome 1"/>
</dbReference>
<proteinExistence type="predicted"/>
<keyword evidence="3" id="KW-0968">Cytoplasmic vesicle</keyword>
<evidence type="ECO:0000256" key="2">
    <source>
        <dbReference type="ARBA" id="ARBA00022737"/>
    </source>
</evidence>
<evidence type="ECO:0000256" key="5">
    <source>
        <dbReference type="ARBA" id="ARBA00045851"/>
    </source>
</evidence>
<evidence type="ECO:0000256" key="1">
    <source>
        <dbReference type="ARBA" id="ARBA00004218"/>
    </source>
</evidence>
<comment type="caution">
    <text evidence="6">The sequence shown here is derived from an EMBL/GenBank/DDBJ whole genome shotgun (WGS) entry which is preliminary data.</text>
</comment>
<keyword evidence="2" id="KW-0677">Repeat</keyword>
<evidence type="ECO:0000256" key="3">
    <source>
        <dbReference type="ARBA" id="ARBA00023329"/>
    </source>
</evidence>
<evidence type="ECO:0000313" key="6">
    <source>
        <dbReference type="EMBL" id="RLU26849.1"/>
    </source>
</evidence>
<accession>A0A3L8E3P7</accession>
<sequence length="242" mass="28177">MKNVRCFPLCIIYMTMPFLKLQKTTWSQQRIKSSKRNGLRHTVYMPEAKRFAKTRYIGEWRYDKREGKGIGISSHGWMYEGDWCNDQRHGYGILSKISRDGEIRKVYAGDWVNGKKHGFGSNWYEDDSYYEGRFRSNKRDGYGQIWYTCDGYYQGTWVNDRYHGEGMLVQGNGNIYEGQFANGRKEGGGVFYHLDTRRVQEGSWKNDVCTNSTTEDIGGRRSALHPPSLHIPRINGQALLLH</sequence>
<comment type="subcellular location">
    <subcellularLocation>
        <location evidence="1">Cytoplasmic vesicle</location>
        <location evidence="1">Secretory vesicle</location>
        <location evidence="1">Acrosome</location>
    </subcellularLocation>
</comment>
<comment type="function">
    <text evidence="5">Assembles a suppression complex (suppresome) by tethering SIRT1 and MDM2 to regulate composite modifications of p53/TP53. Confers both deacetylation-mediated functional inactivation, by SIRT1, and ubiquitination-dependent degradation, by MDM2, of p53/TP53, promoting a proliferative and cell survival behaviors. May play a role in the regulation of spermatogenesis.</text>
</comment>
<gene>
    <name evidence="6" type="ORF">DMN91_000647</name>
</gene>
<dbReference type="AlphaFoldDB" id="A0A3L8E3P7"/>
<reference evidence="6" key="1">
    <citation type="journal article" date="2018" name="Genome Res.">
        <title>The genomic architecture and molecular evolution of ant odorant receptors.</title>
        <authorList>
            <person name="McKenzie S.K."/>
            <person name="Kronauer D.J.C."/>
        </authorList>
    </citation>
    <scope>NUCLEOTIDE SEQUENCE [LARGE SCALE GENOMIC DNA]</scope>
    <source>
        <strain evidence="6">Clonal line C1</strain>
    </source>
</reference>
<dbReference type="OrthoDB" id="270720at2759"/>
<dbReference type="PANTHER" id="PTHR46511">
    <property type="entry name" value="MORN REPEAT-CONTAINING PROTEIN 3"/>
    <property type="match status" value="1"/>
</dbReference>
<evidence type="ECO:0000256" key="4">
    <source>
        <dbReference type="ARBA" id="ARBA00039854"/>
    </source>
</evidence>
<protein>
    <recommendedName>
        <fullName evidence="4">MORN repeat-containing protein 3</fullName>
    </recommendedName>
</protein>
<dbReference type="Gene3D" id="2.20.110.10">
    <property type="entry name" value="Histone H3 K4-specific methyltransferase SET7/9 N-terminal domain"/>
    <property type="match status" value="3"/>
</dbReference>
<dbReference type="InterPro" id="IPR003409">
    <property type="entry name" value="MORN"/>
</dbReference>
<dbReference type="EMBL" id="QOIP01000001">
    <property type="protein sequence ID" value="RLU26849.1"/>
    <property type="molecule type" value="Genomic_DNA"/>
</dbReference>
<dbReference type="SMART" id="SM00698">
    <property type="entry name" value="MORN"/>
    <property type="match status" value="6"/>
</dbReference>
<dbReference type="Pfam" id="PF02493">
    <property type="entry name" value="MORN"/>
    <property type="match status" value="6"/>
</dbReference>
<dbReference type="GO" id="GO:0001669">
    <property type="term" value="C:acrosomal vesicle"/>
    <property type="evidence" value="ECO:0007669"/>
    <property type="project" value="UniProtKB-SubCell"/>
</dbReference>
<dbReference type="InterPro" id="IPR052472">
    <property type="entry name" value="MORN3"/>
</dbReference>
<reference evidence="6" key="2">
    <citation type="submission" date="2018-07" db="EMBL/GenBank/DDBJ databases">
        <authorList>
            <person name="Mckenzie S.K."/>
            <person name="Kronauer D.J.C."/>
        </authorList>
    </citation>
    <scope>NUCLEOTIDE SEQUENCE</scope>
    <source>
        <strain evidence="6">Clonal line C1</strain>
    </source>
</reference>
<dbReference type="PANTHER" id="PTHR46511:SF1">
    <property type="entry name" value="MORN REPEAT-CONTAINING PROTEIN 3"/>
    <property type="match status" value="1"/>
</dbReference>